<protein>
    <submittedName>
        <fullName evidence="1">Uncharacterized protein</fullName>
    </submittedName>
</protein>
<gene>
    <name evidence="1" type="ORF">HU200_049928</name>
</gene>
<dbReference type="Proteomes" id="UP000636709">
    <property type="component" value="Unassembled WGS sequence"/>
</dbReference>
<comment type="caution">
    <text evidence="1">The sequence shown here is derived from an EMBL/GenBank/DDBJ whole genome shotgun (WGS) entry which is preliminary data.</text>
</comment>
<evidence type="ECO:0000313" key="1">
    <source>
        <dbReference type="EMBL" id="KAF8671604.1"/>
    </source>
</evidence>
<organism evidence="1 2">
    <name type="scientific">Digitaria exilis</name>
    <dbReference type="NCBI Taxonomy" id="1010633"/>
    <lineage>
        <taxon>Eukaryota</taxon>
        <taxon>Viridiplantae</taxon>
        <taxon>Streptophyta</taxon>
        <taxon>Embryophyta</taxon>
        <taxon>Tracheophyta</taxon>
        <taxon>Spermatophyta</taxon>
        <taxon>Magnoliopsida</taxon>
        <taxon>Liliopsida</taxon>
        <taxon>Poales</taxon>
        <taxon>Poaceae</taxon>
        <taxon>PACMAD clade</taxon>
        <taxon>Panicoideae</taxon>
        <taxon>Panicodae</taxon>
        <taxon>Paniceae</taxon>
        <taxon>Anthephorinae</taxon>
        <taxon>Digitaria</taxon>
    </lineage>
</organism>
<keyword evidence="2" id="KW-1185">Reference proteome</keyword>
<proteinExistence type="predicted"/>
<name>A0A835E828_9POAL</name>
<dbReference type="AlphaFoldDB" id="A0A835E828"/>
<accession>A0A835E828</accession>
<dbReference type="EMBL" id="JACEFO010002238">
    <property type="protein sequence ID" value="KAF8671604.1"/>
    <property type="molecule type" value="Genomic_DNA"/>
</dbReference>
<sequence>MTPPPGSSAAGTTTTAGLEELAFLDLSCSVDCLQCLTGAIGPCFADSILCPNLVSLIKCFAEKFVIINECFGTKP</sequence>
<evidence type="ECO:0000313" key="2">
    <source>
        <dbReference type="Proteomes" id="UP000636709"/>
    </source>
</evidence>
<reference evidence="1" key="1">
    <citation type="submission" date="2020-07" db="EMBL/GenBank/DDBJ databases">
        <title>Genome sequence and genetic diversity analysis of an under-domesticated orphan crop, white fonio (Digitaria exilis).</title>
        <authorList>
            <person name="Bennetzen J.L."/>
            <person name="Chen S."/>
            <person name="Ma X."/>
            <person name="Wang X."/>
            <person name="Yssel A.E.J."/>
            <person name="Chaluvadi S.R."/>
            <person name="Johnson M."/>
            <person name="Gangashetty P."/>
            <person name="Hamidou F."/>
            <person name="Sanogo M.D."/>
            <person name="Zwaenepoel A."/>
            <person name="Wallace J."/>
            <person name="Van De Peer Y."/>
            <person name="Van Deynze A."/>
        </authorList>
    </citation>
    <scope>NUCLEOTIDE SEQUENCE</scope>
    <source>
        <tissue evidence="1">Leaves</tissue>
    </source>
</reference>